<gene>
    <name evidence="2" type="ORF">SDC9_172831</name>
</gene>
<dbReference type="EMBL" id="VSSQ01074596">
    <property type="protein sequence ID" value="MPN25422.1"/>
    <property type="molecule type" value="Genomic_DNA"/>
</dbReference>
<name>A0A645GHG1_9ZZZZ</name>
<dbReference type="AlphaFoldDB" id="A0A645GHG1"/>
<reference evidence="2" key="1">
    <citation type="submission" date="2019-08" db="EMBL/GenBank/DDBJ databases">
        <authorList>
            <person name="Kucharzyk K."/>
            <person name="Murdoch R.W."/>
            <person name="Higgins S."/>
            <person name="Loffler F."/>
        </authorList>
    </citation>
    <scope>NUCLEOTIDE SEQUENCE</scope>
</reference>
<feature type="compositionally biased region" description="Basic and acidic residues" evidence="1">
    <location>
        <begin position="1"/>
        <end position="11"/>
    </location>
</feature>
<feature type="compositionally biased region" description="Low complexity" evidence="1">
    <location>
        <begin position="45"/>
        <end position="65"/>
    </location>
</feature>
<evidence type="ECO:0000313" key="2">
    <source>
        <dbReference type="EMBL" id="MPN25422.1"/>
    </source>
</evidence>
<evidence type="ECO:0000256" key="1">
    <source>
        <dbReference type="SAM" id="MobiDB-lite"/>
    </source>
</evidence>
<comment type="caution">
    <text evidence="2">The sequence shown here is derived from an EMBL/GenBank/DDBJ whole genome shotgun (WGS) entry which is preliminary data.</text>
</comment>
<proteinExistence type="predicted"/>
<feature type="compositionally biased region" description="Basic and acidic residues" evidence="1">
    <location>
        <begin position="22"/>
        <end position="37"/>
    </location>
</feature>
<sequence>MAKESRSESPRRHSVNPVGMDRQAEPEPRLARRERLDSGNSRPRAPTAANESAANAAAEEAIPAPVGKLFSLNT</sequence>
<accession>A0A645GHG1</accession>
<feature type="region of interest" description="Disordered" evidence="1">
    <location>
        <begin position="1"/>
        <end position="74"/>
    </location>
</feature>
<organism evidence="2">
    <name type="scientific">bioreactor metagenome</name>
    <dbReference type="NCBI Taxonomy" id="1076179"/>
    <lineage>
        <taxon>unclassified sequences</taxon>
        <taxon>metagenomes</taxon>
        <taxon>ecological metagenomes</taxon>
    </lineage>
</organism>
<protein>
    <submittedName>
        <fullName evidence="2">Uncharacterized protein</fullName>
    </submittedName>
</protein>